<proteinExistence type="predicted"/>
<name>A0A0C3QMQ5_9AGAM</name>
<reference evidence="2" key="2">
    <citation type="submission" date="2015-01" db="EMBL/GenBank/DDBJ databases">
        <title>Evolutionary Origins and Diversification of the Mycorrhizal Mutualists.</title>
        <authorList>
            <consortium name="DOE Joint Genome Institute"/>
            <consortium name="Mycorrhizal Genomics Consortium"/>
            <person name="Kohler A."/>
            <person name="Kuo A."/>
            <person name="Nagy L.G."/>
            <person name="Floudas D."/>
            <person name="Copeland A."/>
            <person name="Barry K.W."/>
            <person name="Cichocki N."/>
            <person name="Veneault-Fourrey C."/>
            <person name="LaButti K."/>
            <person name="Lindquist E.A."/>
            <person name="Lipzen A."/>
            <person name="Lundell T."/>
            <person name="Morin E."/>
            <person name="Murat C."/>
            <person name="Riley R."/>
            <person name="Ohm R."/>
            <person name="Sun H."/>
            <person name="Tunlid A."/>
            <person name="Henrissat B."/>
            <person name="Grigoriev I.V."/>
            <person name="Hibbett D.S."/>
            <person name="Martin F."/>
        </authorList>
    </citation>
    <scope>NUCLEOTIDE SEQUENCE [LARGE SCALE GENOMIC DNA]</scope>
    <source>
        <strain evidence="2">MUT 4182</strain>
    </source>
</reference>
<evidence type="ECO:0000313" key="2">
    <source>
        <dbReference type="Proteomes" id="UP000054248"/>
    </source>
</evidence>
<gene>
    <name evidence="1" type="ORF">M407DRAFT_243149</name>
</gene>
<dbReference type="HOGENOM" id="CLU_2905842_0_0_1"/>
<organism evidence="1 2">
    <name type="scientific">Tulasnella calospora MUT 4182</name>
    <dbReference type="NCBI Taxonomy" id="1051891"/>
    <lineage>
        <taxon>Eukaryota</taxon>
        <taxon>Fungi</taxon>
        <taxon>Dikarya</taxon>
        <taxon>Basidiomycota</taxon>
        <taxon>Agaricomycotina</taxon>
        <taxon>Agaricomycetes</taxon>
        <taxon>Cantharellales</taxon>
        <taxon>Tulasnellaceae</taxon>
        <taxon>Tulasnella</taxon>
    </lineage>
</organism>
<evidence type="ECO:0000313" key="1">
    <source>
        <dbReference type="EMBL" id="KIO28194.1"/>
    </source>
</evidence>
<sequence>MKKAAVNPTVITQSPAYVRNSLQPLLFTFSVLIDDCRGADTEKPDEPSGVGLADHWNVGIGG</sequence>
<keyword evidence="2" id="KW-1185">Reference proteome</keyword>
<reference evidence="1 2" key="1">
    <citation type="submission" date="2014-04" db="EMBL/GenBank/DDBJ databases">
        <authorList>
            <consortium name="DOE Joint Genome Institute"/>
            <person name="Kuo A."/>
            <person name="Girlanda M."/>
            <person name="Perotto S."/>
            <person name="Kohler A."/>
            <person name="Nagy L.G."/>
            <person name="Floudas D."/>
            <person name="Copeland A."/>
            <person name="Barry K.W."/>
            <person name="Cichocki N."/>
            <person name="Veneault-Fourrey C."/>
            <person name="LaButti K."/>
            <person name="Lindquist E.A."/>
            <person name="Lipzen A."/>
            <person name="Lundell T."/>
            <person name="Morin E."/>
            <person name="Murat C."/>
            <person name="Sun H."/>
            <person name="Tunlid A."/>
            <person name="Henrissat B."/>
            <person name="Grigoriev I.V."/>
            <person name="Hibbett D.S."/>
            <person name="Martin F."/>
            <person name="Nordberg H.P."/>
            <person name="Cantor M.N."/>
            <person name="Hua S.X."/>
        </authorList>
    </citation>
    <scope>NUCLEOTIDE SEQUENCE [LARGE SCALE GENOMIC DNA]</scope>
    <source>
        <strain evidence="1 2">MUT 4182</strain>
    </source>
</reference>
<dbReference type="EMBL" id="KN822998">
    <property type="protein sequence ID" value="KIO28194.1"/>
    <property type="molecule type" value="Genomic_DNA"/>
</dbReference>
<dbReference type="Proteomes" id="UP000054248">
    <property type="component" value="Unassembled WGS sequence"/>
</dbReference>
<accession>A0A0C3QMQ5</accession>
<protein>
    <submittedName>
        <fullName evidence="1">Uncharacterized protein</fullName>
    </submittedName>
</protein>
<dbReference type="AlphaFoldDB" id="A0A0C3QMQ5"/>